<keyword evidence="1" id="KW-0862">Zinc</keyword>
<accession>A0AAW0QGI9</accession>
<dbReference type="InterPro" id="IPR013087">
    <property type="entry name" value="Znf_C2H2_type"/>
</dbReference>
<gene>
    <name evidence="3" type="ORF">PG999_011820</name>
</gene>
<dbReference type="GO" id="GO:0008270">
    <property type="term" value="F:zinc ion binding"/>
    <property type="evidence" value="ECO:0007669"/>
    <property type="project" value="UniProtKB-KW"/>
</dbReference>
<keyword evidence="1" id="KW-0863">Zinc-finger</keyword>
<evidence type="ECO:0000313" key="4">
    <source>
        <dbReference type="Proteomes" id="UP001392437"/>
    </source>
</evidence>
<keyword evidence="1" id="KW-0479">Metal-binding</keyword>
<dbReference type="AlphaFoldDB" id="A0AAW0QGI9"/>
<keyword evidence="4" id="KW-1185">Reference proteome</keyword>
<reference evidence="3 4" key="1">
    <citation type="submission" date="2023-01" db="EMBL/GenBank/DDBJ databases">
        <title>Analysis of 21 Apiospora genomes using comparative genomics revels a genus with tremendous synthesis potential of carbohydrate active enzymes and secondary metabolites.</title>
        <authorList>
            <person name="Sorensen T."/>
        </authorList>
    </citation>
    <scope>NUCLEOTIDE SEQUENCE [LARGE SCALE GENOMIC DNA]</scope>
    <source>
        <strain evidence="3 4">CBS 117206</strain>
    </source>
</reference>
<organism evidence="3 4">
    <name type="scientific">Apiospora kogelbergensis</name>
    <dbReference type="NCBI Taxonomy" id="1337665"/>
    <lineage>
        <taxon>Eukaryota</taxon>
        <taxon>Fungi</taxon>
        <taxon>Dikarya</taxon>
        <taxon>Ascomycota</taxon>
        <taxon>Pezizomycotina</taxon>
        <taxon>Sordariomycetes</taxon>
        <taxon>Xylariomycetidae</taxon>
        <taxon>Amphisphaeriales</taxon>
        <taxon>Apiosporaceae</taxon>
        <taxon>Apiospora</taxon>
    </lineage>
</organism>
<dbReference type="EMBL" id="JAQQWP010000009">
    <property type="protein sequence ID" value="KAK8101446.1"/>
    <property type="molecule type" value="Genomic_DNA"/>
</dbReference>
<name>A0AAW0QGI9_9PEZI</name>
<sequence>MASDTEEILEGRVDRKTGQFVCEEPCSKNPGFLCLSTMKNADHNKRSHRSKFHAASGRHASLSQEMKIDCVHCKKTYSSPHNLVAHYRENPKTHEYRTKQEDVFKEYPELAHLTGDDDKDKKDQ</sequence>
<evidence type="ECO:0000313" key="3">
    <source>
        <dbReference type="EMBL" id="KAK8101446.1"/>
    </source>
</evidence>
<evidence type="ECO:0000256" key="1">
    <source>
        <dbReference type="PROSITE-ProRule" id="PRU00042"/>
    </source>
</evidence>
<evidence type="ECO:0000259" key="2">
    <source>
        <dbReference type="PROSITE" id="PS50157"/>
    </source>
</evidence>
<protein>
    <recommendedName>
        <fullName evidence="2">C2H2-type domain-containing protein</fullName>
    </recommendedName>
</protein>
<dbReference type="PROSITE" id="PS50157">
    <property type="entry name" value="ZINC_FINGER_C2H2_2"/>
    <property type="match status" value="1"/>
</dbReference>
<feature type="domain" description="C2H2-type" evidence="2">
    <location>
        <begin position="68"/>
        <end position="99"/>
    </location>
</feature>
<comment type="caution">
    <text evidence="3">The sequence shown here is derived from an EMBL/GenBank/DDBJ whole genome shotgun (WGS) entry which is preliminary data.</text>
</comment>
<dbReference type="Proteomes" id="UP001392437">
    <property type="component" value="Unassembled WGS sequence"/>
</dbReference>
<proteinExistence type="predicted"/>